<proteinExistence type="predicted"/>
<feature type="region of interest" description="Disordered" evidence="1">
    <location>
        <begin position="1"/>
        <end position="201"/>
    </location>
</feature>
<evidence type="ECO:0000313" key="4">
    <source>
        <dbReference type="Proteomes" id="UP000076738"/>
    </source>
</evidence>
<protein>
    <recommendedName>
        <fullName evidence="2">CAP-Gly domain-containing protein</fullName>
    </recommendedName>
</protein>
<feature type="compositionally biased region" description="Polar residues" evidence="1">
    <location>
        <begin position="175"/>
        <end position="187"/>
    </location>
</feature>
<dbReference type="InterPro" id="IPR000938">
    <property type="entry name" value="CAP-Gly_domain"/>
</dbReference>
<reference evidence="3 4" key="1">
    <citation type="journal article" date="2016" name="Mol. Biol. Evol.">
        <title>Comparative Genomics of Early-Diverging Mushroom-Forming Fungi Provides Insights into the Origins of Lignocellulose Decay Capabilities.</title>
        <authorList>
            <person name="Nagy L.G."/>
            <person name="Riley R."/>
            <person name="Tritt A."/>
            <person name="Adam C."/>
            <person name="Daum C."/>
            <person name="Floudas D."/>
            <person name="Sun H."/>
            <person name="Yadav J.S."/>
            <person name="Pangilinan J."/>
            <person name="Larsson K.H."/>
            <person name="Matsuura K."/>
            <person name="Barry K."/>
            <person name="Labutti K."/>
            <person name="Kuo R."/>
            <person name="Ohm R.A."/>
            <person name="Bhattacharya S.S."/>
            <person name="Shirouzu T."/>
            <person name="Yoshinaga Y."/>
            <person name="Martin F.M."/>
            <person name="Grigoriev I.V."/>
            <person name="Hibbett D.S."/>
        </authorList>
    </citation>
    <scope>NUCLEOTIDE SEQUENCE [LARGE SCALE GENOMIC DNA]</scope>
    <source>
        <strain evidence="3 4">TUFC12733</strain>
    </source>
</reference>
<keyword evidence="4" id="KW-1185">Reference proteome</keyword>
<dbReference type="SUPFAM" id="SSF74924">
    <property type="entry name" value="Cap-Gly domain"/>
    <property type="match status" value="1"/>
</dbReference>
<dbReference type="OrthoDB" id="2130750at2759"/>
<dbReference type="SMART" id="SM01052">
    <property type="entry name" value="CAP_GLY"/>
    <property type="match status" value="1"/>
</dbReference>
<feature type="domain" description="CAP-Gly" evidence="2">
    <location>
        <begin position="225"/>
        <end position="255"/>
    </location>
</feature>
<evidence type="ECO:0000256" key="1">
    <source>
        <dbReference type="SAM" id="MobiDB-lite"/>
    </source>
</evidence>
<evidence type="ECO:0000259" key="2">
    <source>
        <dbReference type="PROSITE" id="PS50245"/>
    </source>
</evidence>
<dbReference type="Proteomes" id="UP000076738">
    <property type="component" value="Unassembled WGS sequence"/>
</dbReference>
<dbReference type="Gene3D" id="2.30.30.190">
    <property type="entry name" value="CAP Gly-rich-like domain"/>
    <property type="match status" value="1"/>
</dbReference>
<sequence>MSGPPSTRPAPRLSGLPTPRISGIPAPGRPRSSIGSTGTRGTLPKPSSNDEEENERLMLSSLAAAVKARNPSDYLPPEERPAAPRKSLAPRPSILTASTLRPPRPPSASSQASHTSASRLNVPDSDSPNSFHTALSTPFHTPGISRARTPSTTIAIANPNPRITPSYGARRPESRQSIGSVQRSSSRIGHPDRSGSGSRLGRTFEVGDRVRLESKGWEGTLRYLGEVHFRDGLWAGVELLPGFAGKGKNDGSVEGCVRSCLKIEEC</sequence>
<dbReference type="InterPro" id="IPR036859">
    <property type="entry name" value="CAP-Gly_dom_sf"/>
</dbReference>
<organism evidence="3 4">
    <name type="scientific">Calocera viscosa (strain TUFC12733)</name>
    <dbReference type="NCBI Taxonomy" id="1330018"/>
    <lineage>
        <taxon>Eukaryota</taxon>
        <taxon>Fungi</taxon>
        <taxon>Dikarya</taxon>
        <taxon>Basidiomycota</taxon>
        <taxon>Agaricomycotina</taxon>
        <taxon>Dacrymycetes</taxon>
        <taxon>Dacrymycetales</taxon>
        <taxon>Dacrymycetaceae</taxon>
        <taxon>Calocera</taxon>
    </lineage>
</organism>
<dbReference type="Pfam" id="PF01302">
    <property type="entry name" value="CAP_GLY"/>
    <property type="match status" value="1"/>
</dbReference>
<dbReference type="STRING" id="1330018.A0A167PJH9"/>
<accession>A0A167PJH9</accession>
<dbReference type="PROSITE" id="PS50245">
    <property type="entry name" value="CAP_GLY_2"/>
    <property type="match status" value="1"/>
</dbReference>
<evidence type="ECO:0000313" key="3">
    <source>
        <dbReference type="EMBL" id="KZO98863.1"/>
    </source>
</evidence>
<feature type="compositionally biased region" description="Low complexity" evidence="1">
    <location>
        <begin position="95"/>
        <end position="118"/>
    </location>
</feature>
<feature type="compositionally biased region" description="Polar residues" evidence="1">
    <location>
        <begin position="124"/>
        <end position="139"/>
    </location>
</feature>
<dbReference type="AlphaFoldDB" id="A0A167PJH9"/>
<name>A0A167PJH9_CALVF</name>
<gene>
    <name evidence="3" type="ORF">CALVIDRAFT_534949</name>
</gene>
<dbReference type="EMBL" id="KV417274">
    <property type="protein sequence ID" value="KZO98863.1"/>
    <property type="molecule type" value="Genomic_DNA"/>
</dbReference>